<dbReference type="GO" id="GO:0006046">
    <property type="term" value="P:N-acetylglucosamine catabolic process"/>
    <property type="evidence" value="ECO:0007669"/>
    <property type="project" value="TreeGrafter"/>
</dbReference>
<evidence type="ECO:0000256" key="7">
    <source>
        <dbReference type="PIRSR" id="PIRSR038994-2"/>
    </source>
</evidence>
<organism evidence="10">
    <name type="scientific">Dictyoglomus thermophilum</name>
    <dbReference type="NCBI Taxonomy" id="14"/>
    <lineage>
        <taxon>Bacteria</taxon>
        <taxon>Pseudomonadati</taxon>
        <taxon>Dictyoglomota</taxon>
        <taxon>Dictyoglomia</taxon>
        <taxon>Dictyoglomales</taxon>
        <taxon>Dictyoglomaceae</taxon>
        <taxon>Dictyoglomus</taxon>
    </lineage>
</organism>
<feature type="binding site" evidence="8">
    <location>
        <position position="131"/>
    </location>
    <ligand>
        <name>Zn(2+)</name>
        <dbReference type="ChEBI" id="CHEBI:29105"/>
    </ligand>
</feature>
<dbReference type="EMBL" id="DTIN01000020">
    <property type="protein sequence ID" value="HFX13676.1"/>
    <property type="molecule type" value="Genomic_DNA"/>
</dbReference>
<evidence type="ECO:0000256" key="1">
    <source>
        <dbReference type="ARBA" id="ARBA00010716"/>
    </source>
</evidence>
<dbReference type="PIRSF" id="PIRSF038994">
    <property type="entry name" value="NagA"/>
    <property type="match status" value="1"/>
</dbReference>
<comment type="similarity">
    <text evidence="1 5">Belongs to the metallo-dependent hydrolases superfamily. NagA family.</text>
</comment>
<keyword evidence="4 5" id="KW-0119">Carbohydrate metabolism</keyword>
<evidence type="ECO:0000259" key="9">
    <source>
        <dbReference type="Pfam" id="PF01979"/>
    </source>
</evidence>
<dbReference type="SUPFAM" id="SSF51556">
    <property type="entry name" value="Metallo-dependent hydrolases"/>
    <property type="match status" value="1"/>
</dbReference>
<accession>A0A7C3RM85</accession>
<feature type="binding site" evidence="7">
    <location>
        <position position="142"/>
    </location>
    <ligand>
        <name>substrate</name>
    </ligand>
</feature>
<dbReference type="InterPro" id="IPR006680">
    <property type="entry name" value="Amidohydro-rel"/>
</dbReference>
<feature type="domain" description="Amidohydrolase-related" evidence="9">
    <location>
        <begin position="51"/>
        <end position="378"/>
    </location>
</feature>
<dbReference type="NCBIfam" id="TIGR00221">
    <property type="entry name" value="nagA"/>
    <property type="match status" value="1"/>
</dbReference>
<reference evidence="10" key="1">
    <citation type="journal article" date="2020" name="mSystems">
        <title>Genome- and Community-Level Interaction Insights into Carbon Utilization and Element Cycling Functions of Hydrothermarchaeota in Hydrothermal Sediment.</title>
        <authorList>
            <person name="Zhou Z."/>
            <person name="Liu Y."/>
            <person name="Xu W."/>
            <person name="Pan J."/>
            <person name="Luo Z.H."/>
            <person name="Li M."/>
        </authorList>
    </citation>
    <scope>NUCLEOTIDE SEQUENCE [LARGE SCALE GENOMIC DNA]</scope>
    <source>
        <strain evidence="10">SpSt-81</strain>
    </source>
</reference>
<sequence>MKKRVFIGKVILKDRILQKGMVEIEEDKISYVGERKEVDKDSEVFYLEDFFISPGFIDIHIHGSYGRDFLNSSFNDMEEISYFLASKGVTSCLPTLATSSLPEMKKAIYEIEKYISSNVIKGTKFIGIHLEGPFLNPDYKGAQREDAILKPDLNSLNELLSPHVKLITLAPELEGALDLISYLSKKRVIISAGHTSALSQDVERAISLGLSHVTHLFNGMRPLHHREPGIIGVALVDDRLSVEIIADGYHLSDHILKLVTKIKPRDKVVLITDAIMAAGLSNGEYSLAGQRVLVRDGKATLESGSLAGSTLTMNKAIKNMVEKEIVNLVDAVYMASLSPAKVIGMDGRKGSLEVSKDADLTVLDESFNVKLTMVEGHIIYNAL</sequence>
<dbReference type="Gene3D" id="2.30.40.10">
    <property type="entry name" value="Urease, subunit C, domain 1"/>
    <property type="match status" value="1"/>
</dbReference>
<dbReference type="SUPFAM" id="SSF51338">
    <property type="entry name" value="Composite domain of metallo-dependent hydrolases"/>
    <property type="match status" value="1"/>
</dbReference>
<feature type="binding site" evidence="8">
    <location>
        <position position="215"/>
    </location>
    <ligand>
        <name>Zn(2+)</name>
        <dbReference type="ChEBI" id="CHEBI:29105"/>
    </ligand>
</feature>
<keyword evidence="2 8" id="KW-0479">Metal-binding</keyword>
<protein>
    <submittedName>
        <fullName evidence="10">N-acetylglucosamine-6-phosphate deacetylase</fullName>
        <ecNumber evidence="10">3.5.1.25</ecNumber>
    </submittedName>
</protein>
<feature type="active site" description="Proton donor/acceptor" evidence="6">
    <location>
        <position position="273"/>
    </location>
</feature>
<dbReference type="GO" id="GO:0046872">
    <property type="term" value="F:metal ion binding"/>
    <property type="evidence" value="ECO:0007669"/>
    <property type="project" value="UniProtKB-KW"/>
</dbReference>
<dbReference type="GO" id="GO:0008448">
    <property type="term" value="F:N-acetylglucosamine-6-phosphate deacetylase activity"/>
    <property type="evidence" value="ECO:0007669"/>
    <property type="project" value="UniProtKB-EC"/>
</dbReference>
<dbReference type="CDD" id="cd00854">
    <property type="entry name" value="NagA"/>
    <property type="match status" value="1"/>
</dbReference>
<gene>
    <name evidence="10" type="primary">nagA</name>
    <name evidence="10" type="ORF">ENW00_05915</name>
</gene>
<evidence type="ECO:0000256" key="2">
    <source>
        <dbReference type="ARBA" id="ARBA00022723"/>
    </source>
</evidence>
<dbReference type="PANTHER" id="PTHR11113:SF14">
    <property type="entry name" value="N-ACETYLGLUCOSAMINE-6-PHOSPHATE DEACETYLASE"/>
    <property type="match status" value="1"/>
</dbReference>
<dbReference type="PANTHER" id="PTHR11113">
    <property type="entry name" value="N-ACETYLGLUCOSAMINE-6-PHOSPHATE DEACETYLASE"/>
    <property type="match status" value="1"/>
</dbReference>
<feature type="binding site" evidence="7">
    <location>
        <position position="226"/>
    </location>
    <ligand>
        <name>substrate</name>
    </ligand>
</feature>
<dbReference type="FunFam" id="3.20.20.140:FF:000004">
    <property type="entry name" value="N-acetylglucosamine-6-phosphate deacetylase"/>
    <property type="match status" value="1"/>
</dbReference>
<dbReference type="InterPro" id="IPR011059">
    <property type="entry name" value="Metal-dep_hydrolase_composite"/>
</dbReference>
<keyword evidence="3 5" id="KW-0378">Hydrolase</keyword>
<proteinExistence type="inferred from homology"/>
<comment type="cofactor">
    <cofactor evidence="8">
        <name>a divalent metal cation</name>
        <dbReference type="ChEBI" id="CHEBI:60240"/>
    </cofactor>
    <text evidence="8">Binds 1 divalent metal cation per subunit.</text>
</comment>
<evidence type="ECO:0000256" key="6">
    <source>
        <dbReference type="PIRSR" id="PIRSR038994-1"/>
    </source>
</evidence>
<feature type="binding site" evidence="7">
    <location>
        <position position="250"/>
    </location>
    <ligand>
        <name>substrate</name>
    </ligand>
</feature>
<name>A0A7C3RM85_DICTH</name>
<evidence type="ECO:0000256" key="3">
    <source>
        <dbReference type="ARBA" id="ARBA00022801"/>
    </source>
</evidence>
<feature type="binding site" evidence="7">
    <location>
        <begin position="218"/>
        <end position="219"/>
    </location>
    <ligand>
        <name>substrate</name>
    </ligand>
</feature>
<dbReference type="InterPro" id="IPR003764">
    <property type="entry name" value="GlcNAc_6-P_deAcase"/>
</dbReference>
<evidence type="ECO:0000256" key="4">
    <source>
        <dbReference type="ARBA" id="ARBA00023277"/>
    </source>
</evidence>
<dbReference type="Pfam" id="PF01979">
    <property type="entry name" value="Amidohydro_1"/>
    <property type="match status" value="1"/>
</dbReference>
<feature type="binding site" evidence="7">
    <location>
        <begin position="306"/>
        <end position="308"/>
    </location>
    <ligand>
        <name>substrate</name>
    </ligand>
</feature>
<dbReference type="AlphaFoldDB" id="A0A7C3RM85"/>
<evidence type="ECO:0000313" key="10">
    <source>
        <dbReference type="EMBL" id="HFX13676.1"/>
    </source>
</evidence>
<comment type="caution">
    <text evidence="10">The sequence shown here is derived from an EMBL/GenBank/DDBJ whole genome shotgun (WGS) entry which is preliminary data.</text>
</comment>
<dbReference type="EC" id="3.5.1.25" evidence="10"/>
<evidence type="ECO:0000256" key="8">
    <source>
        <dbReference type="PIRSR" id="PIRSR038994-3"/>
    </source>
</evidence>
<evidence type="ECO:0000256" key="5">
    <source>
        <dbReference type="PIRNR" id="PIRNR038994"/>
    </source>
</evidence>
<dbReference type="InterPro" id="IPR032466">
    <property type="entry name" value="Metal_Hydrolase"/>
</dbReference>
<feature type="binding site" evidence="8">
    <location>
        <position position="194"/>
    </location>
    <ligand>
        <name>Zn(2+)</name>
        <dbReference type="ChEBI" id="CHEBI:29105"/>
    </ligand>
</feature>
<dbReference type="Gene3D" id="3.20.20.140">
    <property type="entry name" value="Metal-dependent hydrolases"/>
    <property type="match status" value="1"/>
</dbReference>